<feature type="compositionally biased region" description="Pro residues" evidence="2">
    <location>
        <begin position="165"/>
        <end position="199"/>
    </location>
</feature>
<evidence type="ECO:0000256" key="2">
    <source>
        <dbReference type="SAM" id="MobiDB-lite"/>
    </source>
</evidence>
<accession>A0A1F7WUH9</accession>
<evidence type="ECO:0000313" key="5">
    <source>
        <dbReference type="EMBL" id="OGM06474.1"/>
    </source>
</evidence>
<dbReference type="Gene3D" id="3.30.700.10">
    <property type="entry name" value="Glycoprotein, Type 4 Pilin"/>
    <property type="match status" value="1"/>
</dbReference>
<keyword evidence="3" id="KW-0472">Membrane</keyword>
<feature type="domain" description="CBM-cenC" evidence="4">
    <location>
        <begin position="202"/>
        <end position="322"/>
    </location>
</feature>
<dbReference type="Proteomes" id="UP000177737">
    <property type="component" value="Unassembled WGS sequence"/>
</dbReference>
<dbReference type="InterPro" id="IPR008979">
    <property type="entry name" value="Galactose-bd-like_sf"/>
</dbReference>
<evidence type="ECO:0000256" key="3">
    <source>
        <dbReference type="SAM" id="Phobius"/>
    </source>
</evidence>
<evidence type="ECO:0000259" key="4">
    <source>
        <dbReference type="Pfam" id="PF02018"/>
    </source>
</evidence>
<dbReference type="Pfam" id="PF02018">
    <property type="entry name" value="CBM_4_9"/>
    <property type="match status" value="1"/>
</dbReference>
<feature type="region of interest" description="Disordered" evidence="2">
    <location>
        <begin position="160"/>
        <end position="206"/>
    </location>
</feature>
<feature type="transmembrane region" description="Helical" evidence="3">
    <location>
        <begin position="12"/>
        <end position="37"/>
    </location>
</feature>
<dbReference type="SUPFAM" id="SSF49785">
    <property type="entry name" value="Galactose-binding domain-like"/>
    <property type="match status" value="1"/>
</dbReference>
<comment type="caution">
    <text evidence="5">The sequence shown here is derived from an EMBL/GenBank/DDBJ whole genome shotgun (WGS) entry which is preliminary data.</text>
</comment>
<dbReference type="Gene3D" id="2.60.120.260">
    <property type="entry name" value="Galactose-binding domain-like"/>
    <property type="match status" value="1"/>
</dbReference>
<dbReference type="InterPro" id="IPR003305">
    <property type="entry name" value="CenC_carb-bd"/>
</dbReference>
<keyword evidence="3" id="KW-1133">Transmembrane helix</keyword>
<sequence length="341" mass="36128">MAKFLKKIKKASGVFMLELLIVMAILVIIATAFFFAYQSNFNKSLDGKRKTDLYTIAQALEEYEKDNESYPSALPQCNSSTAGSDLEGYMAEVPCDPRTGQSFIYEVGPTQTTRTWYRIYSRLQVSGDPDVAELGCQAGCGPGSAYNYYVSSPNSPGLAVAGFIPNPPPTPTNSPTPTPSGPTPTPTPSSTPTPTPTPIPSLLTNPGFESGSTSWIGVSGAASIVSSQSHSGVNSLQIVQPASGQKTVYQTVNVTAGQNYTLSGWMKSNATNRAASITVSWRDSVGAPISSITVGIQQGTVNWTQYSINATAPVGAVTARFILGQIWGAGGTAWFDDLFMQ</sequence>
<gene>
    <name evidence="5" type="ORF">A2129_02075</name>
</gene>
<dbReference type="AlphaFoldDB" id="A0A1F7WUH9"/>
<protein>
    <recommendedName>
        <fullName evidence="4">CBM-cenC domain-containing protein</fullName>
    </recommendedName>
</protein>
<dbReference type="InterPro" id="IPR045584">
    <property type="entry name" value="Pilin-like"/>
</dbReference>
<dbReference type="GO" id="GO:0016798">
    <property type="term" value="F:hydrolase activity, acting on glycosyl bonds"/>
    <property type="evidence" value="ECO:0007669"/>
    <property type="project" value="InterPro"/>
</dbReference>
<name>A0A1F7WUH9_9BACT</name>
<keyword evidence="3" id="KW-0812">Transmembrane</keyword>
<dbReference type="EMBL" id="MGFN01000027">
    <property type="protein sequence ID" value="OGM06474.1"/>
    <property type="molecule type" value="Genomic_DNA"/>
</dbReference>
<keyword evidence="1" id="KW-0378">Hydrolase</keyword>
<evidence type="ECO:0000256" key="1">
    <source>
        <dbReference type="ARBA" id="ARBA00022801"/>
    </source>
</evidence>
<organism evidence="5 6">
    <name type="scientific">Candidatus Woesebacteria bacterium GWC1_42_13</name>
    <dbReference type="NCBI Taxonomy" id="1802475"/>
    <lineage>
        <taxon>Bacteria</taxon>
        <taxon>Candidatus Woeseibacteriota</taxon>
    </lineage>
</organism>
<proteinExistence type="predicted"/>
<evidence type="ECO:0000313" key="6">
    <source>
        <dbReference type="Proteomes" id="UP000177737"/>
    </source>
</evidence>
<reference evidence="5 6" key="1">
    <citation type="journal article" date="2016" name="Nat. Commun.">
        <title>Thousands of microbial genomes shed light on interconnected biogeochemical processes in an aquifer system.</title>
        <authorList>
            <person name="Anantharaman K."/>
            <person name="Brown C.T."/>
            <person name="Hug L.A."/>
            <person name="Sharon I."/>
            <person name="Castelle C.J."/>
            <person name="Probst A.J."/>
            <person name="Thomas B.C."/>
            <person name="Singh A."/>
            <person name="Wilkins M.J."/>
            <person name="Karaoz U."/>
            <person name="Brodie E.L."/>
            <person name="Williams K.H."/>
            <person name="Hubbard S.S."/>
            <person name="Banfield J.F."/>
        </authorList>
    </citation>
    <scope>NUCLEOTIDE SEQUENCE [LARGE SCALE GENOMIC DNA]</scope>
</reference>
<dbReference type="SUPFAM" id="SSF54523">
    <property type="entry name" value="Pili subunits"/>
    <property type="match status" value="1"/>
</dbReference>